<dbReference type="EMBL" id="DTGT01000307">
    <property type="protein sequence ID" value="HGH61550.1"/>
    <property type="molecule type" value="Genomic_DNA"/>
</dbReference>
<evidence type="ECO:0000259" key="6">
    <source>
        <dbReference type="PROSITE" id="PS51918"/>
    </source>
</evidence>
<evidence type="ECO:0000256" key="5">
    <source>
        <dbReference type="ARBA" id="ARBA00023014"/>
    </source>
</evidence>
<feature type="domain" description="Radical SAM core" evidence="6">
    <location>
        <begin position="15"/>
        <end position="294"/>
    </location>
</feature>
<keyword evidence="4" id="KW-0408">Iron</keyword>
<dbReference type="GO" id="GO:0051536">
    <property type="term" value="F:iron-sulfur cluster binding"/>
    <property type="evidence" value="ECO:0007669"/>
    <property type="project" value="UniProtKB-KW"/>
</dbReference>
<dbReference type="InterPro" id="IPR006638">
    <property type="entry name" value="Elp3/MiaA/NifB-like_rSAM"/>
</dbReference>
<evidence type="ECO:0000256" key="4">
    <source>
        <dbReference type="ARBA" id="ARBA00023004"/>
    </source>
</evidence>
<accession>A0A7C4EUL6</accession>
<proteinExistence type="predicted"/>
<gene>
    <name evidence="7" type="ORF">ENV54_09660</name>
</gene>
<dbReference type="PANTHER" id="PTHR43409">
    <property type="entry name" value="ANAEROBIC MAGNESIUM-PROTOPORPHYRIN IX MONOMETHYL ESTER CYCLASE-RELATED"/>
    <property type="match status" value="1"/>
</dbReference>
<dbReference type="InterPro" id="IPR013785">
    <property type="entry name" value="Aldolase_TIM"/>
</dbReference>
<protein>
    <submittedName>
        <fullName evidence="7">Radical SAM protein</fullName>
    </submittedName>
</protein>
<dbReference type="InterPro" id="IPR051198">
    <property type="entry name" value="BchE-like"/>
</dbReference>
<dbReference type="PROSITE" id="PS51918">
    <property type="entry name" value="RADICAL_SAM"/>
    <property type="match status" value="1"/>
</dbReference>
<organism evidence="7">
    <name type="scientific">Desulfomonile tiedjei</name>
    <dbReference type="NCBI Taxonomy" id="2358"/>
    <lineage>
        <taxon>Bacteria</taxon>
        <taxon>Pseudomonadati</taxon>
        <taxon>Thermodesulfobacteriota</taxon>
        <taxon>Desulfomonilia</taxon>
        <taxon>Desulfomonilales</taxon>
        <taxon>Desulfomonilaceae</taxon>
        <taxon>Desulfomonile</taxon>
    </lineage>
</organism>
<evidence type="ECO:0000256" key="3">
    <source>
        <dbReference type="ARBA" id="ARBA00022723"/>
    </source>
</evidence>
<keyword evidence="5" id="KW-0411">Iron-sulfur</keyword>
<keyword evidence="3" id="KW-0479">Metal-binding</keyword>
<keyword evidence="2" id="KW-0949">S-adenosyl-L-methionine</keyword>
<sequence length="383" mass="42681">MQQALAFEQGPIRPPSEAGSLLIRVTRNCPWNQCAFCSTYRGRKFSRRPVEEVKGDIDTVKYIVDDIKRISWRMGEGGHLTRAVIANILRDANLPDSYRSVVFWLASGGDTVFLQDANSLVVSTDALVEILRHIKQTFPQVNRITSYARANTLASKSEADFVRLREAGLSRLHVGMESGSDAVLKMIRKGTTSRQIVEGGKRVVASGISLSLYIIPGIGGVDLSREHALESARVVNEVNPQFVRLRSLYVRYNTPLMEMVKAGSFQPPDEDSMVKEIRLFIEALDGVTTTIVSDHILNLLEEITGTLPEDKAAMLGVIDRYLGMDDDDRLLFQLGRRAGAIRDLDELKDPVTRTKLEAARLEIQAQIPGGIPQYIAEIKKRFV</sequence>
<dbReference type="GO" id="GO:0003824">
    <property type="term" value="F:catalytic activity"/>
    <property type="evidence" value="ECO:0007669"/>
    <property type="project" value="InterPro"/>
</dbReference>
<evidence type="ECO:0000313" key="7">
    <source>
        <dbReference type="EMBL" id="HGH61550.1"/>
    </source>
</evidence>
<reference evidence="7" key="1">
    <citation type="journal article" date="2020" name="mSystems">
        <title>Genome- and Community-Level Interaction Insights into Carbon Utilization and Element Cycling Functions of Hydrothermarchaeota in Hydrothermal Sediment.</title>
        <authorList>
            <person name="Zhou Z."/>
            <person name="Liu Y."/>
            <person name="Xu W."/>
            <person name="Pan J."/>
            <person name="Luo Z.H."/>
            <person name="Li M."/>
        </authorList>
    </citation>
    <scope>NUCLEOTIDE SEQUENCE [LARGE SCALE GENOMIC DNA]</scope>
    <source>
        <strain evidence="7">SpSt-769</strain>
    </source>
</reference>
<dbReference type="PANTHER" id="PTHR43409:SF4">
    <property type="entry name" value="RADICAL SAM SUPERFAMILY PROTEIN"/>
    <property type="match status" value="1"/>
</dbReference>
<dbReference type="AlphaFoldDB" id="A0A7C4EUL6"/>
<dbReference type="Pfam" id="PF04055">
    <property type="entry name" value="Radical_SAM"/>
    <property type="match status" value="1"/>
</dbReference>
<comment type="caution">
    <text evidence="7">The sequence shown here is derived from an EMBL/GenBank/DDBJ whole genome shotgun (WGS) entry which is preliminary data.</text>
</comment>
<dbReference type="GO" id="GO:0046872">
    <property type="term" value="F:metal ion binding"/>
    <property type="evidence" value="ECO:0007669"/>
    <property type="project" value="UniProtKB-KW"/>
</dbReference>
<evidence type="ECO:0000256" key="2">
    <source>
        <dbReference type="ARBA" id="ARBA00022691"/>
    </source>
</evidence>
<evidence type="ECO:0000256" key="1">
    <source>
        <dbReference type="ARBA" id="ARBA00001966"/>
    </source>
</evidence>
<dbReference type="SUPFAM" id="SSF102114">
    <property type="entry name" value="Radical SAM enzymes"/>
    <property type="match status" value="1"/>
</dbReference>
<dbReference type="InterPro" id="IPR007197">
    <property type="entry name" value="rSAM"/>
</dbReference>
<name>A0A7C4EUL6_9BACT</name>
<dbReference type="Gene3D" id="3.20.20.70">
    <property type="entry name" value="Aldolase class I"/>
    <property type="match status" value="1"/>
</dbReference>
<dbReference type="SMART" id="SM00729">
    <property type="entry name" value="Elp3"/>
    <property type="match status" value="1"/>
</dbReference>
<dbReference type="InterPro" id="IPR058240">
    <property type="entry name" value="rSAM_sf"/>
</dbReference>
<dbReference type="SFLD" id="SFLDG01095">
    <property type="entry name" value="Uncharacterised_Radical_SAM_Su"/>
    <property type="match status" value="1"/>
</dbReference>
<comment type="cofactor">
    <cofactor evidence="1">
        <name>[4Fe-4S] cluster</name>
        <dbReference type="ChEBI" id="CHEBI:49883"/>
    </cofactor>
</comment>
<dbReference type="SFLD" id="SFLDS00029">
    <property type="entry name" value="Radical_SAM"/>
    <property type="match status" value="1"/>
</dbReference>